<reference evidence="1" key="2">
    <citation type="submission" date="2020-09" db="EMBL/GenBank/DDBJ databases">
        <authorList>
            <person name="Sun Q."/>
            <person name="Ohkuma M."/>
        </authorList>
    </citation>
    <scope>NUCLEOTIDE SEQUENCE</scope>
    <source>
        <strain evidence="1">JCM 4714</strain>
    </source>
</reference>
<dbReference type="AlphaFoldDB" id="A0A919D559"/>
<sequence>MRAGSGLTSLRPVPPSPGYRASVTVIGASGYELSSPESEACSARSWPRLSIWLEVNSSVEVVKRGGQT</sequence>
<proteinExistence type="predicted"/>
<protein>
    <submittedName>
        <fullName evidence="1">Uncharacterized protein</fullName>
    </submittedName>
</protein>
<organism evidence="1 2">
    <name type="scientific">Streptomyces alanosinicus</name>
    <dbReference type="NCBI Taxonomy" id="68171"/>
    <lineage>
        <taxon>Bacteria</taxon>
        <taxon>Bacillati</taxon>
        <taxon>Actinomycetota</taxon>
        <taxon>Actinomycetes</taxon>
        <taxon>Kitasatosporales</taxon>
        <taxon>Streptomycetaceae</taxon>
        <taxon>Streptomyces</taxon>
    </lineage>
</organism>
<accession>A0A919D559</accession>
<dbReference type="Proteomes" id="UP000655443">
    <property type="component" value="Unassembled WGS sequence"/>
</dbReference>
<keyword evidence="2" id="KW-1185">Reference proteome</keyword>
<reference evidence="1" key="1">
    <citation type="journal article" date="2014" name="Int. J. Syst. Evol. Microbiol.">
        <title>Complete genome sequence of Corynebacterium casei LMG S-19264T (=DSM 44701T), isolated from a smear-ripened cheese.</title>
        <authorList>
            <consortium name="US DOE Joint Genome Institute (JGI-PGF)"/>
            <person name="Walter F."/>
            <person name="Albersmeier A."/>
            <person name="Kalinowski J."/>
            <person name="Ruckert C."/>
        </authorList>
    </citation>
    <scope>NUCLEOTIDE SEQUENCE</scope>
    <source>
        <strain evidence="1">JCM 4714</strain>
    </source>
</reference>
<evidence type="ECO:0000313" key="1">
    <source>
        <dbReference type="EMBL" id="GHE11041.1"/>
    </source>
</evidence>
<evidence type="ECO:0000313" key="2">
    <source>
        <dbReference type="Proteomes" id="UP000655443"/>
    </source>
</evidence>
<comment type="caution">
    <text evidence="1">The sequence shown here is derived from an EMBL/GenBank/DDBJ whole genome shotgun (WGS) entry which is preliminary data.</text>
</comment>
<name>A0A919D559_9ACTN</name>
<gene>
    <name evidence="1" type="ORF">GCM10010339_69260</name>
</gene>
<dbReference type="EMBL" id="BMVG01000026">
    <property type="protein sequence ID" value="GHE11041.1"/>
    <property type="molecule type" value="Genomic_DNA"/>
</dbReference>